<evidence type="ECO:0000259" key="2">
    <source>
        <dbReference type="Pfam" id="PF05170"/>
    </source>
</evidence>
<dbReference type="Pfam" id="PF05170">
    <property type="entry name" value="AsmA"/>
    <property type="match status" value="1"/>
</dbReference>
<dbReference type="AlphaFoldDB" id="A0A254T875"/>
<evidence type="ECO:0000256" key="1">
    <source>
        <dbReference type="SAM" id="MobiDB-lite"/>
    </source>
</evidence>
<protein>
    <recommendedName>
        <fullName evidence="2">AsmA domain-containing protein</fullName>
    </recommendedName>
</protein>
<dbReference type="PANTHER" id="PTHR30441">
    <property type="entry name" value="DUF748 DOMAIN-CONTAINING PROTEIN"/>
    <property type="match status" value="1"/>
</dbReference>
<sequence>MRRALKIAGIAFGAVVVTLALLLAFASAFDWNRIKPWVNDKVSEATGRPFAINGDLSFRWERPPEQQAGWRRFIPWPHIRALDISLGNPGWARTGPLMARVKQVDTTISPLPLLTKTISIGTLVVDGGDVILEKSKDDKNNWTFKKEEEQKPSAWDFALHSLAIKNGNVRYVDPAKKADATARIDTSSDGTVNFRLGGIFNGEKVSGGGKAGGLLTLMKRNVQYPVDATLKVVETTITADGRLTDPAHPTALDVKLKILGASMADLFPLSGVVLPETPKFSTEGRVIGSFKPDDIRVRYEKFQGRVGQSDIAGTLEYLHRKPRPLLSGEVVSNQLRLTDLRALVGTDEEANKDDEKAKIPPGKVLPVSPFKTDRWGKMDVKVKFSGKRIIRDAALPIDNVETHVTMDNGVLALAPLNFGIAGGRLTTQLNIDGRNNPAKARMKVSARGLRLKEMFPKAETMQASIGEVNGDAELSAVGNSFAALLASSNGEVKSLIHQGSISKFILEAAGLNIASALAAKLFGDRQVRLNCMAVDFGVKNGVMQTRLFVIDTNDATITADGNINFAEEKLNLTINPESKGVRIISLRSPLYVSGTFKNPDFGVDKGVVAAKAAAATVLGVAAAPAAALLALINPGPAEDSPCVPLLKEAGKKPRAPPPGRK</sequence>
<reference evidence="3 4" key="1">
    <citation type="submission" date="2016-02" db="EMBL/GenBank/DDBJ databases">
        <authorList>
            <person name="Wen L."/>
            <person name="He K."/>
            <person name="Yang H."/>
        </authorList>
    </citation>
    <scope>NUCLEOTIDE SEQUENCE [LARGE SCALE GENOMIC DNA]</scope>
    <source>
        <strain evidence="3 4">TSA40</strain>
    </source>
</reference>
<dbReference type="InterPro" id="IPR007844">
    <property type="entry name" value="AsmA"/>
</dbReference>
<dbReference type="InterPro" id="IPR052894">
    <property type="entry name" value="AsmA-related"/>
</dbReference>
<accession>A0A254T875</accession>
<name>A0A254T875_9BURK</name>
<dbReference type="GO" id="GO:0090313">
    <property type="term" value="P:regulation of protein targeting to membrane"/>
    <property type="evidence" value="ECO:0007669"/>
    <property type="project" value="TreeGrafter"/>
</dbReference>
<comment type="caution">
    <text evidence="3">The sequence shown here is derived from an EMBL/GenBank/DDBJ whole genome shotgun (WGS) entry which is preliminary data.</text>
</comment>
<proteinExistence type="predicted"/>
<gene>
    <name evidence="3" type="ORF">AYR66_04170</name>
</gene>
<organism evidence="3 4">
    <name type="scientific">Noviherbaspirillum denitrificans</name>
    <dbReference type="NCBI Taxonomy" id="1968433"/>
    <lineage>
        <taxon>Bacteria</taxon>
        <taxon>Pseudomonadati</taxon>
        <taxon>Pseudomonadota</taxon>
        <taxon>Betaproteobacteria</taxon>
        <taxon>Burkholderiales</taxon>
        <taxon>Oxalobacteraceae</taxon>
        <taxon>Noviherbaspirillum</taxon>
    </lineage>
</organism>
<dbReference type="GO" id="GO:0005886">
    <property type="term" value="C:plasma membrane"/>
    <property type="evidence" value="ECO:0007669"/>
    <property type="project" value="TreeGrafter"/>
</dbReference>
<dbReference type="PANTHER" id="PTHR30441:SF9">
    <property type="entry name" value="ASMA FAMILY PROTEIN YHJG"/>
    <property type="match status" value="1"/>
</dbReference>
<dbReference type="OrthoDB" id="5749006at2"/>
<feature type="domain" description="AsmA" evidence="2">
    <location>
        <begin position="199"/>
        <end position="546"/>
    </location>
</feature>
<dbReference type="EMBL" id="LSTO01000002">
    <property type="protein sequence ID" value="OWW18851.1"/>
    <property type="molecule type" value="Genomic_DNA"/>
</dbReference>
<dbReference type="Proteomes" id="UP000197535">
    <property type="component" value="Unassembled WGS sequence"/>
</dbReference>
<evidence type="ECO:0000313" key="4">
    <source>
        <dbReference type="Proteomes" id="UP000197535"/>
    </source>
</evidence>
<keyword evidence="4" id="KW-1185">Reference proteome</keyword>
<evidence type="ECO:0000313" key="3">
    <source>
        <dbReference type="EMBL" id="OWW18851.1"/>
    </source>
</evidence>
<feature type="region of interest" description="Disordered" evidence="1">
    <location>
        <begin position="642"/>
        <end position="661"/>
    </location>
</feature>